<organism evidence="4 5">
    <name type="scientific">Blyttiomyces helicus</name>
    <dbReference type="NCBI Taxonomy" id="388810"/>
    <lineage>
        <taxon>Eukaryota</taxon>
        <taxon>Fungi</taxon>
        <taxon>Fungi incertae sedis</taxon>
        <taxon>Chytridiomycota</taxon>
        <taxon>Chytridiomycota incertae sedis</taxon>
        <taxon>Chytridiomycetes</taxon>
        <taxon>Chytridiomycetes incertae sedis</taxon>
        <taxon>Blyttiomyces</taxon>
    </lineage>
</organism>
<feature type="transmembrane region" description="Helical" evidence="2">
    <location>
        <begin position="561"/>
        <end position="579"/>
    </location>
</feature>
<proteinExistence type="predicted"/>
<evidence type="ECO:0000313" key="4">
    <source>
        <dbReference type="EMBL" id="RKO94834.1"/>
    </source>
</evidence>
<feature type="transmembrane region" description="Helical" evidence="2">
    <location>
        <begin position="387"/>
        <end position="403"/>
    </location>
</feature>
<dbReference type="PANTHER" id="PTHR34391:SF1">
    <property type="entry name" value="UPF0658 GOLGI APPARATUS MEMBRANE PROTEIN C1952.10C-RELATED"/>
    <property type="match status" value="1"/>
</dbReference>
<dbReference type="AlphaFoldDB" id="A0A4P9WP86"/>
<sequence length="585" mass="64756">MAASSVVLVGVFYIIVGLVDMVDPSSPARQCCLLMWDQLPVWTTDREQLESEERGCQVQALSGSKPSLSCGGRGWKRWATGATWGIWLLWRQVWPPRNQEASRVMGGGEVDVTWLGVGVSSNRKVELPDWGVGAELTSRDPHARVSRVAELKSSHFGGEAEGKRCGKWKGGKSLWVTGVDDFSSPLNRALRCTIEMSCENSRDDRQISSSEVMSLQLTHSRFVSCVTLASAEGVVALGGLPSAAAWRGCVVTRKGGRQKDRKTEGKGPNANVGPTQQQHQQRHWNKGGLEHLSPSKSPRYWKKAREMAPSMLHWGKIAIGWSLLQAVSISAMEFFILANINSYLKEAFAENGSGPFILVYFCLFVAAQIFQAVMTVDAAMHRNSMQVVATVIFNFMCVIYAVAQVEEINHVRDCSLNYLSEWATNNTNTTSTCPEPFVGNFSVAVGIIEDSLDYVYRVKSTEYAVIGVASVSALVGAALGWKLYQEYGWKIFEEVGASVRKKYVVRRYHLFILFLKLNIYFTMGIVAQMVCAYYYTQKGTGDQTLAGTNTSFFHPSQFKGVLLPVGIIFIGLREAYFTIEHLPGP</sequence>
<keyword evidence="3" id="KW-0732">Signal</keyword>
<feature type="region of interest" description="Disordered" evidence="1">
    <location>
        <begin position="254"/>
        <end position="296"/>
    </location>
</feature>
<keyword evidence="2" id="KW-1133">Transmembrane helix</keyword>
<dbReference type="OrthoDB" id="2448307at2759"/>
<feature type="transmembrane region" description="Helical" evidence="2">
    <location>
        <begin position="510"/>
        <end position="535"/>
    </location>
</feature>
<feature type="transmembrane region" description="Helical" evidence="2">
    <location>
        <begin position="317"/>
        <end position="337"/>
    </location>
</feature>
<evidence type="ECO:0000256" key="3">
    <source>
        <dbReference type="SAM" id="SignalP"/>
    </source>
</evidence>
<dbReference type="EMBL" id="KZ993810">
    <property type="protein sequence ID" value="RKO94834.1"/>
    <property type="molecule type" value="Genomic_DNA"/>
</dbReference>
<dbReference type="InterPro" id="IPR040410">
    <property type="entry name" value="UPF0658_Golgi"/>
</dbReference>
<keyword evidence="5" id="KW-1185">Reference proteome</keyword>
<keyword evidence="2" id="KW-0472">Membrane</keyword>
<accession>A0A4P9WP86</accession>
<gene>
    <name evidence="4" type="ORF">BDK51DRAFT_25616</name>
</gene>
<feature type="signal peptide" evidence="3">
    <location>
        <begin position="1"/>
        <end position="21"/>
    </location>
</feature>
<dbReference type="PANTHER" id="PTHR34391">
    <property type="entry name" value="UPF0658 GOLGI APPARATUS MEMBRANE PROTEIN C1952.10C-RELATED"/>
    <property type="match status" value="1"/>
</dbReference>
<evidence type="ECO:0000313" key="5">
    <source>
        <dbReference type="Proteomes" id="UP000269721"/>
    </source>
</evidence>
<name>A0A4P9WP86_9FUNG</name>
<reference evidence="5" key="1">
    <citation type="journal article" date="2018" name="Nat. Microbiol.">
        <title>Leveraging single-cell genomics to expand the fungal tree of life.</title>
        <authorList>
            <person name="Ahrendt S.R."/>
            <person name="Quandt C.A."/>
            <person name="Ciobanu D."/>
            <person name="Clum A."/>
            <person name="Salamov A."/>
            <person name="Andreopoulos B."/>
            <person name="Cheng J.F."/>
            <person name="Woyke T."/>
            <person name="Pelin A."/>
            <person name="Henrissat B."/>
            <person name="Reynolds N.K."/>
            <person name="Benny G.L."/>
            <person name="Smith M.E."/>
            <person name="James T.Y."/>
            <person name="Grigoriev I.V."/>
        </authorList>
    </citation>
    <scope>NUCLEOTIDE SEQUENCE [LARGE SCALE GENOMIC DNA]</scope>
</reference>
<dbReference type="Proteomes" id="UP000269721">
    <property type="component" value="Unassembled WGS sequence"/>
</dbReference>
<feature type="transmembrane region" description="Helical" evidence="2">
    <location>
        <begin position="357"/>
        <end position="380"/>
    </location>
</feature>
<dbReference type="GO" id="GO:0005794">
    <property type="term" value="C:Golgi apparatus"/>
    <property type="evidence" value="ECO:0007669"/>
    <property type="project" value="TreeGrafter"/>
</dbReference>
<feature type="chain" id="PRO_5020267520" evidence="3">
    <location>
        <begin position="22"/>
        <end position="585"/>
    </location>
</feature>
<evidence type="ECO:0000256" key="2">
    <source>
        <dbReference type="SAM" id="Phobius"/>
    </source>
</evidence>
<keyword evidence="2" id="KW-0812">Transmembrane</keyword>
<evidence type="ECO:0000256" key="1">
    <source>
        <dbReference type="SAM" id="MobiDB-lite"/>
    </source>
</evidence>
<protein>
    <submittedName>
        <fullName evidence="4">Uncharacterized protein</fullName>
    </submittedName>
</protein>